<protein>
    <submittedName>
        <fullName evidence="2">Uncharacterized protein (DUF2141 family)</fullName>
    </submittedName>
</protein>
<evidence type="ECO:0000256" key="1">
    <source>
        <dbReference type="SAM" id="SignalP"/>
    </source>
</evidence>
<comment type="caution">
    <text evidence="2">The sequence shown here is derived from an EMBL/GenBank/DDBJ whole genome shotgun (WGS) entry which is preliminary data.</text>
</comment>
<dbReference type="AlphaFoldDB" id="A0A397P6F3"/>
<dbReference type="Proteomes" id="UP000266568">
    <property type="component" value="Unassembled WGS sequence"/>
</dbReference>
<dbReference type="EMBL" id="QXDC01000003">
    <property type="protein sequence ID" value="RIA43853.1"/>
    <property type="molecule type" value="Genomic_DNA"/>
</dbReference>
<dbReference type="OrthoDB" id="7449018at2"/>
<evidence type="ECO:0000313" key="2">
    <source>
        <dbReference type="EMBL" id="RIA43853.1"/>
    </source>
</evidence>
<evidence type="ECO:0000313" key="3">
    <source>
        <dbReference type="Proteomes" id="UP000266568"/>
    </source>
</evidence>
<dbReference type="Pfam" id="PF09912">
    <property type="entry name" value="DUF2141"/>
    <property type="match status" value="1"/>
</dbReference>
<sequence>MNRTIPALLAAALALPAAAHAATPVGPDAAACAAGKGPAVLVNVSGFKDRAGRMKLELYPATEVDWLEHRKTLEAAGKTFRRVWADVPASGAVAMCIKVPKPGRYGLVFTHDRDGKNKFSIWKDGAGVPSNRKLGRSKPKLADGIVDVGAGVKTIDITVQYLHGIFGGFGPE</sequence>
<dbReference type="InterPro" id="IPR018673">
    <property type="entry name" value="DUF2141"/>
</dbReference>
<name>A0A397P6F3_9SPHN</name>
<accession>A0A397P6F3</accession>
<feature type="chain" id="PRO_5017333734" evidence="1">
    <location>
        <begin position="22"/>
        <end position="172"/>
    </location>
</feature>
<keyword evidence="1" id="KW-0732">Signal</keyword>
<organism evidence="2 3">
    <name type="scientific">Hephaestia caeni</name>
    <dbReference type="NCBI Taxonomy" id="645617"/>
    <lineage>
        <taxon>Bacteria</taxon>
        <taxon>Pseudomonadati</taxon>
        <taxon>Pseudomonadota</taxon>
        <taxon>Alphaproteobacteria</taxon>
        <taxon>Sphingomonadales</taxon>
        <taxon>Sphingomonadaceae</taxon>
        <taxon>Hephaestia</taxon>
    </lineage>
</organism>
<gene>
    <name evidence="2" type="ORF">DFR49_2084</name>
</gene>
<keyword evidence="3" id="KW-1185">Reference proteome</keyword>
<feature type="signal peptide" evidence="1">
    <location>
        <begin position="1"/>
        <end position="21"/>
    </location>
</feature>
<reference evidence="2 3" key="1">
    <citation type="submission" date="2018-08" db="EMBL/GenBank/DDBJ databases">
        <title>Genomic Encyclopedia of Type Strains, Phase IV (KMG-IV): sequencing the most valuable type-strain genomes for metagenomic binning, comparative biology and taxonomic classification.</title>
        <authorList>
            <person name="Goeker M."/>
        </authorList>
    </citation>
    <scope>NUCLEOTIDE SEQUENCE [LARGE SCALE GENOMIC DNA]</scope>
    <source>
        <strain evidence="2 3">DSM 25527</strain>
    </source>
</reference>
<dbReference type="RefSeq" id="WP_119036355.1">
    <property type="nucleotide sequence ID" value="NZ_QXDC01000003.1"/>
</dbReference>
<proteinExistence type="predicted"/>